<comment type="caution">
    <text evidence="9">The sequence shown here is derived from an EMBL/GenBank/DDBJ whole genome shotgun (WGS) entry which is preliminary data.</text>
</comment>
<dbReference type="HAMAP" id="MF_01320_B">
    <property type="entry name" value="Ribosomal_uL2_B"/>
    <property type="match status" value="1"/>
</dbReference>
<evidence type="ECO:0000256" key="3">
    <source>
        <dbReference type="ARBA" id="ARBA00023274"/>
    </source>
</evidence>
<evidence type="ECO:0000256" key="1">
    <source>
        <dbReference type="ARBA" id="ARBA00005636"/>
    </source>
</evidence>
<sequence>MFIIMKKRKPTTPSNRQTSHVTYRGVLTATKPLKALTTGFSRGVGRNAFGRITTQHKGGGHKRSYREIDFRFDKIGIPAKVETVEYDPNRSGFIGVVCYADGERRYNLLPKGIKAGDSLIVAEDAPIKPGNRTILRKLPVGTFVYNIELQPNGGARIARSAGNYAEVVANDRGQSHLKMPSGEIRKVSENVWASIGSVSNEEYKHRNVGKAGRNRWLGIRPTVRGSAKNPVDHPYGGGEGSQGRGTKRPKTKYGKVTGGRKTRSPKKYSNNLIVARRKTKRSK</sequence>
<dbReference type="InterPro" id="IPR022671">
    <property type="entry name" value="Ribosomal_uL2_CS"/>
</dbReference>
<evidence type="ECO:0000313" key="9">
    <source>
        <dbReference type="EMBL" id="OIP65740.1"/>
    </source>
</evidence>
<dbReference type="Pfam" id="PF00181">
    <property type="entry name" value="Ribosomal_L2_N"/>
    <property type="match status" value="1"/>
</dbReference>
<keyword evidence="3 5" id="KW-0687">Ribonucleoprotein</keyword>
<evidence type="ECO:0000256" key="4">
    <source>
        <dbReference type="ARBA" id="ARBA00035242"/>
    </source>
</evidence>
<keyword evidence="5" id="KW-0694">RNA-binding</keyword>
<dbReference type="NCBIfam" id="TIGR01171">
    <property type="entry name" value="rplB_bact"/>
    <property type="match status" value="1"/>
</dbReference>
<dbReference type="FunFam" id="2.30.30.30:FF:000001">
    <property type="entry name" value="50S ribosomal protein L2"/>
    <property type="match status" value="1"/>
</dbReference>
<dbReference type="GO" id="GO:0016740">
    <property type="term" value="F:transferase activity"/>
    <property type="evidence" value="ECO:0007669"/>
    <property type="project" value="InterPro"/>
</dbReference>
<dbReference type="GO" id="GO:0015934">
    <property type="term" value="C:large ribosomal subunit"/>
    <property type="evidence" value="ECO:0007669"/>
    <property type="project" value="InterPro"/>
</dbReference>
<dbReference type="SMART" id="SM01383">
    <property type="entry name" value="Ribosomal_L2"/>
    <property type="match status" value="1"/>
</dbReference>
<dbReference type="SUPFAM" id="SSF50104">
    <property type="entry name" value="Translation proteins SH3-like domain"/>
    <property type="match status" value="1"/>
</dbReference>
<dbReference type="Proteomes" id="UP000182059">
    <property type="component" value="Unassembled WGS sequence"/>
</dbReference>
<dbReference type="SMART" id="SM01382">
    <property type="entry name" value="Ribosomal_L2_C"/>
    <property type="match status" value="1"/>
</dbReference>
<evidence type="ECO:0000313" key="10">
    <source>
        <dbReference type="Proteomes" id="UP000182059"/>
    </source>
</evidence>
<dbReference type="Pfam" id="PF03947">
    <property type="entry name" value="Ribosomal_L2_C"/>
    <property type="match status" value="1"/>
</dbReference>
<keyword evidence="5" id="KW-0699">rRNA-binding</keyword>
<feature type="domain" description="Large ribosomal subunit protein uL2 RNA-binding" evidence="8">
    <location>
        <begin position="45"/>
        <end position="121"/>
    </location>
</feature>
<proteinExistence type="inferred from homology"/>
<dbReference type="AlphaFoldDB" id="A0A1J5G064"/>
<dbReference type="InterPro" id="IPR014722">
    <property type="entry name" value="Rib_uL2_dom2"/>
</dbReference>
<comment type="similarity">
    <text evidence="1 5">Belongs to the universal ribosomal protein uL2 family.</text>
</comment>
<dbReference type="InterPro" id="IPR008991">
    <property type="entry name" value="Translation_prot_SH3-like_sf"/>
</dbReference>
<dbReference type="FunFam" id="4.10.950.10:FF:000001">
    <property type="entry name" value="50S ribosomal protein L2"/>
    <property type="match status" value="1"/>
</dbReference>
<dbReference type="Gene3D" id="4.10.950.10">
    <property type="entry name" value="Ribosomal protein L2, domain 3"/>
    <property type="match status" value="1"/>
</dbReference>
<accession>A0A1J5G064</accession>
<reference evidence="9 10" key="1">
    <citation type="journal article" date="2016" name="Environ. Microbiol.">
        <title>Genomic resolution of a cold subsurface aquifer community provides metabolic insights for novel microbes adapted to high CO concentrations.</title>
        <authorList>
            <person name="Probst A.J."/>
            <person name="Castelle C.J."/>
            <person name="Singh A."/>
            <person name="Brown C.T."/>
            <person name="Anantharaman K."/>
            <person name="Sharon I."/>
            <person name="Hug L.A."/>
            <person name="Burstein D."/>
            <person name="Emerson J.B."/>
            <person name="Thomas B.C."/>
            <person name="Banfield J.F."/>
        </authorList>
    </citation>
    <scope>NUCLEOTIDE SEQUENCE [LARGE SCALE GENOMIC DNA]</scope>
    <source>
        <strain evidence="9">CG2_30_43_9</strain>
    </source>
</reference>
<dbReference type="GO" id="GO:0002181">
    <property type="term" value="P:cytoplasmic translation"/>
    <property type="evidence" value="ECO:0007669"/>
    <property type="project" value="TreeGrafter"/>
</dbReference>
<dbReference type="PANTHER" id="PTHR13691">
    <property type="entry name" value="RIBOSOMAL PROTEIN L2"/>
    <property type="match status" value="1"/>
</dbReference>
<dbReference type="InterPro" id="IPR005880">
    <property type="entry name" value="Ribosomal_uL2_bac/org-type"/>
</dbReference>
<evidence type="ECO:0000256" key="5">
    <source>
        <dbReference type="HAMAP-Rule" id="MF_01320"/>
    </source>
</evidence>
<feature type="domain" description="Large ribosomal subunit protein uL2 C-terminal" evidence="7">
    <location>
        <begin position="127"/>
        <end position="256"/>
    </location>
</feature>
<name>A0A1J5G064_9BACT</name>
<dbReference type="PANTHER" id="PTHR13691:SF5">
    <property type="entry name" value="LARGE RIBOSOMAL SUBUNIT PROTEIN UL2M"/>
    <property type="match status" value="1"/>
</dbReference>
<dbReference type="GO" id="GO:0019843">
    <property type="term" value="F:rRNA binding"/>
    <property type="evidence" value="ECO:0007669"/>
    <property type="project" value="UniProtKB-UniRule"/>
</dbReference>
<evidence type="ECO:0000256" key="6">
    <source>
        <dbReference type="SAM" id="MobiDB-lite"/>
    </source>
</evidence>
<feature type="region of interest" description="Disordered" evidence="6">
    <location>
        <begin position="215"/>
        <end position="283"/>
    </location>
</feature>
<dbReference type="GO" id="GO:0003735">
    <property type="term" value="F:structural constituent of ribosome"/>
    <property type="evidence" value="ECO:0007669"/>
    <property type="project" value="InterPro"/>
</dbReference>
<evidence type="ECO:0000259" key="7">
    <source>
        <dbReference type="SMART" id="SM01382"/>
    </source>
</evidence>
<dbReference type="InterPro" id="IPR002171">
    <property type="entry name" value="Ribosomal_uL2"/>
</dbReference>
<dbReference type="Gene3D" id="2.40.50.140">
    <property type="entry name" value="Nucleic acid-binding proteins"/>
    <property type="match status" value="1"/>
</dbReference>
<keyword evidence="2 5" id="KW-0689">Ribosomal protein</keyword>
<protein>
    <recommendedName>
        <fullName evidence="4 5">Large ribosomal subunit protein uL2</fullName>
    </recommendedName>
</protein>
<gene>
    <name evidence="5" type="primary">rplB</name>
    <name evidence="9" type="ORF">AUK15_01290</name>
</gene>
<dbReference type="InterPro" id="IPR022669">
    <property type="entry name" value="Ribosomal_uL2_C"/>
</dbReference>
<comment type="function">
    <text evidence="5">One of the primary rRNA binding proteins. Required for association of the 30S and 50S subunits to form the 70S ribosome, for tRNA binding and peptide bond formation. It has been suggested to have peptidyltransferase activity; this is somewhat controversial. Makes several contacts with the 16S rRNA in the 70S ribosome.</text>
</comment>
<dbReference type="InterPro" id="IPR014726">
    <property type="entry name" value="Ribosomal_uL2_dom3"/>
</dbReference>
<comment type="subunit">
    <text evidence="5">Part of the 50S ribosomal subunit. Forms a bridge to the 30S subunit in the 70S ribosome.</text>
</comment>
<dbReference type="SUPFAM" id="SSF50249">
    <property type="entry name" value="Nucleic acid-binding proteins"/>
    <property type="match status" value="1"/>
</dbReference>
<dbReference type="Gene3D" id="2.30.30.30">
    <property type="match status" value="1"/>
</dbReference>
<dbReference type="InterPro" id="IPR022666">
    <property type="entry name" value="Ribosomal_uL2_RNA-bd_dom"/>
</dbReference>
<dbReference type="EMBL" id="MNYX01000035">
    <property type="protein sequence ID" value="OIP65740.1"/>
    <property type="molecule type" value="Genomic_DNA"/>
</dbReference>
<feature type="compositionally biased region" description="Basic residues" evidence="6">
    <location>
        <begin position="245"/>
        <end position="266"/>
    </location>
</feature>
<dbReference type="PROSITE" id="PS00467">
    <property type="entry name" value="RIBOSOMAL_L2"/>
    <property type="match status" value="1"/>
</dbReference>
<dbReference type="InterPro" id="IPR012340">
    <property type="entry name" value="NA-bd_OB-fold"/>
</dbReference>
<organism evidence="9 10">
    <name type="scientific">Candidatus Nomurabacteria bacterium CG2_30_43_9</name>
    <dbReference type="NCBI Taxonomy" id="1805283"/>
    <lineage>
        <taxon>Bacteria</taxon>
        <taxon>Candidatus Nomuraibacteriota</taxon>
    </lineage>
</organism>
<evidence type="ECO:0000256" key="2">
    <source>
        <dbReference type="ARBA" id="ARBA00022980"/>
    </source>
</evidence>
<evidence type="ECO:0000259" key="8">
    <source>
        <dbReference type="SMART" id="SM01383"/>
    </source>
</evidence>
<dbReference type="PIRSF" id="PIRSF002158">
    <property type="entry name" value="Ribosomal_L2"/>
    <property type="match status" value="1"/>
</dbReference>